<evidence type="ECO:0000256" key="10">
    <source>
        <dbReference type="SAM" id="MobiDB-lite"/>
    </source>
</evidence>
<dbReference type="AlphaFoldDB" id="A0AAJ6QPL0"/>
<feature type="disulfide bond" evidence="9">
    <location>
        <begin position="40"/>
        <end position="86"/>
    </location>
</feature>
<dbReference type="RefSeq" id="XP_003739708.2">
    <property type="nucleotide sequence ID" value="XM_003739660.2"/>
</dbReference>
<gene>
    <name evidence="16" type="primary">LOC100899777</name>
</gene>
<dbReference type="GO" id="GO:0035567">
    <property type="term" value="P:non-canonical Wnt signaling pathway"/>
    <property type="evidence" value="ECO:0007669"/>
    <property type="project" value="TreeGrafter"/>
</dbReference>
<feature type="disulfide bond" evidence="9">
    <location>
        <begin position="107"/>
        <end position="131"/>
    </location>
</feature>
<feature type="transmembrane region" description="Helical" evidence="11">
    <location>
        <begin position="260"/>
        <end position="280"/>
    </location>
</feature>
<feature type="region of interest" description="Disordered" evidence="10">
    <location>
        <begin position="570"/>
        <end position="590"/>
    </location>
</feature>
<comment type="subcellular location">
    <subcellularLocation>
        <location evidence="1">Membrane</location>
        <topology evidence="1">Multi-pass membrane protein</topology>
    </subcellularLocation>
</comment>
<evidence type="ECO:0000259" key="13">
    <source>
        <dbReference type="PROSITE" id="PS50038"/>
    </source>
</evidence>
<keyword evidence="5 11" id="KW-1133">Transmembrane helix</keyword>
<dbReference type="SUPFAM" id="SSF63501">
    <property type="entry name" value="Frizzled cysteine-rich domain"/>
    <property type="match status" value="1"/>
</dbReference>
<dbReference type="InterPro" id="IPR020067">
    <property type="entry name" value="Frizzled_dom"/>
</dbReference>
<feature type="transmembrane region" description="Helical" evidence="11">
    <location>
        <begin position="320"/>
        <end position="345"/>
    </location>
</feature>
<evidence type="ECO:0000256" key="11">
    <source>
        <dbReference type="SAM" id="Phobius"/>
    </source>
</evidence>
<evidence type="ECO:0000259" key="14">
    <source>
        <dbReference type="PROSITE" id="PS50261"/>
    </source>
</evidence>
<name>A0AAJ6QPL0_9ACAR</name>
<comment type="caution">
    <text evidence="9">Lacks conserved residue(s) required for the propagation of feature annotation.</text>
</comment>
<dbReference type="Gene3D" id="1.10.2000.10">
    <property type="entry name" value="Frizzled cysteine-rich domain"/>
    <property type="match status" value="1"/>
</dbReference>
<dbReference type="GO" id="GO:0005886">
    <property type="term" value="C:plasma membrane"/>
    <property type="evidence" value="ECO:0007669"/>
    <property type="project" value="TreeGrafter"/>
</dbReference>
<dbReference type="Gene3D" id="1.20.1070.10">
    <property type="entry name" value="Rhodopsin 7-helix transmembrane proteins"/>
    <property type="match status" value="1"/>
</dbReference>
<dbReference type="SMART" id="SM01330">
    <property type="entry name" value="Frizzled"/>
    <property type="match status" value="1"/>
</dbReference>
<keyword evidence="6 11" id="KW-0472">Membrane</keyword>
<dbReference type="GO" id="GO:0042813">
    <property type="term" value="F:Wnt receptor activity"/>
    <property type="evidence" value="ECO:0007669"/>
    <property type="project" value="TreeGrafter"/>
</dbReference>
<dbReference type="PROSITE" id="PS50038">
    <property type="entry name" value="FZ"/>
    <property type="match status" value="1"/>
</dbReference>
<evidence type="ECO:0000256" key="9">
    <source>
        <dbReference type="PROSITE-ProRule" id="PRU00090"/>
    </source>
</evidence>
<keyword evidence="7 9" id="KW-1015">Disulfide bond</keyword>
<evidence type="ECO:0000256" key="5">
    <source>
        <dbReference type="ARBA" id="ARBA00022989"/>
    </source>
</evidence>
<feature type="transmembrane region" description="Helical" evidence="11">
    <location>
        <begin position="223"/>
        <end position="248"/>
    </location>
</feature>
<keyword evidence="4 11" id="KW-0812">Transmembrane</keyword>
<dbReference type="SMART" id="SM00063">
    <property type="entry name" value="FRI"/>
    <property type="match status" value="1"/>
</dbReference>
<evidence type="ECO:0000256" key="7">
    <source>
        <dbReference type="ARBA" id="ARBA00023157"/>
    </source>
</evidence>
<feature type="transmembrane region" description="Helical" evidence="11">
    <location>
        <begin position="357"/>
        <end position="377"/>
    </location>
</feature>
<dbReference type="Proteomes" id="UP000694867">
    <property type="component" value="Unplaced"/>
</dbReference>
<feature type="domain" description="FZ" evidence="13">
    <location>
        <begin position="27"/>
        <end position="146"/>
    </location>
</feature>
<dbReference type="PROSITE" id="PS50261">
    <property type="entry name" value="G_PROTEIN_RECEP_F2_4"/>
    <property type="match status" value="1"/>
</dbReference>
<dbReference type="GO" id="GO:0017147">
    <property type="term" value="F:Wnt-protein binding"/>
    <property type="evidence" value="ECO:0007669"/>
    <property type="project" value="TreeGrafter"/>
</dbReference>
<reference evidence="16" key="1">
    <citation type="submission" date="2025-08" db="UniProtKB">
        <authorList>
            <consortium name="RefSeq"/>
        </authorList>
    </citation>
    <scope>IDENTIFICATION</scope>
</reference>
<keyword evidence="12" id="KW-0732">Signal</keyword>
<evidence type="ECO:0000256" key="6">
    <source>
        <dbReference type="ARBA" id="ARBA00023136"/>
    </source>
</evidence>
<keyword evidence="8" id="KW-0675">Receptor</keyword>
<dbReference type="PANTHER" id="PTHR11309">
    <property type="entry name" value="FRIZZLED"/>
    <property type="match status" value="1"/>
</dbReference>
<evidence type="ECO:0000313" key="16">
    <source>
        <dbReference type="RefSeq" id="XP_003739708.2"/>
    </source>
</evidence>
<proteinExistence type="inferred from homology"/>
<keyword evidence="3" id="KW-0217">Developmental protein</keyword>
<evidence type="ECO:0000256" key="3">
    <source>
        <dbReference type="ARBA" id="ARBA00022473"/>
    </source>
</evidence>
<dbReference type="PRINTS" id="PR00489">
    <property type="entry name" value="FRIZZLED"/>
</dbReference>
<feature type="transmembrane region" description="Helical" evidence="11">
    <location>
        <begin position="449"/>
        <end position="470"/>
    </location>
</feature>
<feature type="signal peptide" evidence="12">
    <location>
        <begin position="1"/>
        <end position="23"/>
    </location>
</feature>
<protein>
    <submittedName>
        <fullName evidence="16">Frizzled-2</fullName>
    </submittedName>
</protein>
<feature type="chain" id="PRO_5042497511" evidence="12">
    <location>
        <begin position="24"/>
        <end position="590"/>
    </location>
</feature>
<dbReference type="InterPro" id="IPR036790">
    <property type="entry name" value="Frizzled_dom_sf"/>
</dbReference>
<dbReference type="KEGG" id="goe:100899777"/>
<evidence type="ECO:0000256" key="12">
    <source>
        <dbReference type="SAM" id="SignalP"/>
    </source>
</evidence>
<evidence type="ECO:0000313" key="15">
    <source>
        <dbReference type="Proteomes" id="UP000694867"/>
    </source>
</evidence>
<feature type="transmembrane region" description="Helical" evidence="11">
    <location>
        <begin position="403"/>
        <end position="428"/>
    </location>
</feature>
<feature type="transmembrane region" description="Helical" evidence="11">
    <location>
        <begin position="515"/>
        <end position="538"/>
    </location>
</feature>
<evidence type="ECO:0000256" key="8">
    <source>
        <dbReference type="ARBA" id="ARBA00023170"/>
    </source>
</evidence>
<evidence type="ECO:0000256" key="4">
    <source>
        <dbReference type="ARBA" id="ARBA00022692"/>
    </source>
</evidence>
<sequence>MKPPPKMILVTVYLLSQVYLVRSATTEDHGRCEAITIPLCKDINYNRTIFPNLLNHQKQEDAAMDAHPFSHLIKAKCSPDLQFFICTVYAPICTQLPYAIPPCRSLCERARTSCEPLMKRFGFTWPPILNCEQFPMSQKEKVCVGNDTESQDHATLAPPVLGGTQLKPSGRQGNTTKNHGFLCPKEFSVPQNLEYVFRIGGKEVKHCGMPCYNMFFKGKNLAFARYLIGGFAILSATSTLFTVCTFLIDTDRFKYPERPIIFLSFCNFIVALVYIIGFLMDKSVACNQPFSAPNGERNIHMEPIIAQNNKNEVCTMMFMVLYFFSMSGAIWWLVLTLAWFLASGLKWGQEAIESNSYYFHLIAWTLPAIKTIIVLAMGKMEGDLLSGVCYVGVWNMEALRHYVLIPTAAYVVVGIIFLFAGFASLCQIRTVMKHGGNKTDKLERLMGRIGLFSVLYLLPTVTLLICQFYEQANLDQWLLSWQWDVHRENRWSMTCPEAPCTPRERYNAKYNQKPIFAVFMIKYLSILVVGISSGVWIWSRKTIDVWRLFLSKLGFIATTEFSACETEFSDELREKEMPPSGHRPFENVET</sequence>
<dbReference type="Pfam" id="PF01534">
    <property type="entry name" value="Frizzled"/>
    <property type="match status" value="1"/>
</dbReference>
<dbReference type="InterPro" id="IPR000539">
    <property type="entry name" value="Frizzled/Smoothened_7TM"/>
</dbReference>
<keyword evidence="15" id="KW-1185">Reference proteome</keyword>
<feature type="disulfide bond" evidence="9">
    <location>
        <begin position="32"/>
        <end position="93"/>
    </location>
</feature>
<organism evidence="15 16">
    <name type="scientific">Galendromus occidentalis</name>
    <name type="common">western predatory mite</name>
    <dbReference type="NCBI Taxonomy" id="34638"/>
    <lineage>
        <taxon>Eukaryota</taxon>
        <taxon>Metazoa</taxon>
        <taxon>Ecdysozoa</taxon>
        <taxon>Arthropoda</taxon>
        <taxon>Chelicerata</taxon>
        <taxon>Arachnida</taxon>
        <taxon>Acari</taxon>
        <taxon>Parasitiformes</taxon>
        <taxon>Mesostigmata</taxon>
        <taxon>Gamasina</taxon>
        <taxon>Phytoseioidea</taxon>
        <taxon>Phytoseiidae</taxon>
        <taxon>Typhlodrominae</taxon>
        <taxon>Galendromus</taxon>
    </lineage>
</organism>
<evidence type="ECO:0000256" key="1">
    <source>
        <dbReference type="ARBA" id="ARBA00004141"/>
    </source>
</evidence>
<comment type="similarity">
    <text evidence="2">Belongs to the G-protein coupled receptor Fz/Smo family.</text>
</comment>
<feature type="domain" description="G-protein coupled receptors family 2 profile 2" evidence="14">
    <location>
        <begin position="224"/>
        <end position="545"/>
    </location>
</feature>
<dbReference type="Pfam" id="PF01392">
    <property type="entry name" value="Fz"/>
    <property type="match status" value="1"/>
</dbReference>
<dbReference type="InterPro" id="IPR015526">
    <property type="entry name" value="Frizzled/SFRP"/>
</dbReference>
<dbReference type="PANTHER" id="PTHR11309:SF47">
    <property type="entry name" value="FRIZZLED"/>
    <property type="match status" value="1"/>
</dbReference>
<dbReference type="GO" id="GO:0060070">
    <property type="term" value="P:canonical Wnt signaling pathway"/>
    <property type="evidence" value="ECO:0007669"/>
    <property type="project" value="TreeGrafter"/>
</dbReference>
<dbReference type="InterPro" id="IPR017981">
    <property type="entry name" value="GPCR_2-like_7TM"/>
</dbReference>
<evidence type="ECO:0000256" key="2">
    <source>
        <dbReference type="ARBA" id="ARBA00008077"/>
    </source>
</evidence>
<accession>A0AAJ6QPL0</accession>
<dbReference type="GeneID" id="100899777"/>